<dbReference type="PANTHER" id="PTHR48032">
    <property type="entry name" value="RNA-BINDING PROTEIN MUSASHI HOMOLOG RBP6"/>
    <property type="match status" value="1"/>
</dbReference>
<sequence length="162" mass="17225">MCFGFVTFQNEDVVDKVCEIHFHEINNKMVECKKAQPKEVMLPANLAKTRASTRGASYGEFILIPAIGTAATHTAAPTSIRYTPYAIPIATATAAAATHSSSGSSRTHHILSTLEHTATSPYLAHKNVFGVITNHSAPSTHTTGITINPVGLTMLPIQAVGI</sequence>
<reference evidence="5 6" key="1">
    <citation type="journal article" date="2016" name="Genome Biol. Evol.">
        <title>Gene Family Evolution Reflects Adaptation to Soil Environmental Stressors in the Genome of the Collembolan Orchesella cincta.</title>
        <authorList>
            <person name="Faddeeva-Vakhrusheva A."/>
            <person name="Derks M.F."/>
            <person name="Anvar S.Y."/>
            <person name="Agamennone V."/>
            <person name="Suring W."/>
            <person name="Smit S."/>
            <person name="van Straalen N.M."/>
            <person name="Roelofs D."/>
        </authorList>
    </citation>
    <scope>NUCLEOTIDE SEQUENCE [LARGE SCALE GENOMIC DNA]</scope>
    <source>
        <tissue evidence="5">Mixed pool</tissue>
    </source>
</reference>
<keyword evidence="4" id="KW-0694">RNA-binding</keyword>
<dbReference type="InterPro" id="IPR012677">
    <property type="entry name" value="Nucleotide-bd_a/b_plait_sf"/>
</dbReference>
<dbReference type="EMBL" id="LJIJ01000056">
    <property type="protein sequence ID" value="ODN04075.1"/>
    <property type="molecule type" value="Genomic_DNA"/>
</dbReference>
<name>A0A1D2NG45_ORCCI</name>
<evidence type="ECO:0000256" key="4">
    <source>
        <dbReference type="ARBA" id="ARBA00022884"/>
    </source>
</evidence>
<gene>
    <name evidence="5" type="ORF">Ocin01_02596</name>
</gene>
<evidence type="ECO:0000256" key="1">
    <source>
        <dbReference type="ARBA" id="ARBA00004496"/>
    </source>
</evidence>
<evidence type="ECO:0000256" key="3">
    <source>
        <dbReference type="ARBA" id="ARBA00022737"/>
    </source>
</evidence>
<dbReference type="AlphaFoldDB" id="A0A1D2NG45"/>
<evidence type="ECO:0000313" key="5">
    <source>
        <dbReference type="EMBL" id="ODN04075.1"/>
    </source>
</evidence>
<dbReference type="STRING" id="48709.A0A1D2NG45"/>
<proteinExistence type="predicted"/>
<dbReference type="Gene3D" id="3.30.70.330">
    <property type="match status" value="1"/>
</dbReference>
<dbReference type="InterPro" id="IPR035979">
    <property type="entry name" value="RBD_domain_sf"/>
</dbReference>
<evidence type="ECO:0000256" key="2">
    <source>
        <dbReference type="ARBA" id="ARBA00022490"/>
    </source>
</evidence>
<dbReference type="GO" id="GO:0005737">
    <property type="term" value="C:cytoplasm"/>
    <property type="evidence" value="ECO:0007669"/>
    <property type="project" value="UniProtKB-SubCell"/>
</dbReference>
<dbReference type="PANTHER" id="PTHR48032:SF18">
    <property type="entry name" value="RRM DOMAIN-CONTAINING PROTEIN"/>
    <property type="match status" value="1"/>
</dbReference>
<dbReference type="GO" id="GO:0006417">
    <property type="term" value="P:regulation of translation"/>
    <property type="evidence" value="ECO:0007669"/>
    <property type="project" value="TreeGrafter"/>
</dbReference>
<comment type="subcellular location">
    <subcellularLocation>
        <location evidence="1">Cytoplasm</location>
    </subcellularLocation>
</comment>
<dbReference type="SUPFAM" id="SSF54928">
    <property type="entry name" value="RNA-binding domain, RBD"/>
    <property type="match status" value="1"/>
</dbReference>
<dbReference type="OrthoDB" id="1875751at2759"/>
<keyword evidence="3" id="KW-0677">Repeat</keyword>
<organism evidence="5 6">
    <name type="scientific">Orchesella cincta</name>
    <name type="common">Springtail</name>
    <name type="synonym">Podura cincta</name>
    <dbReference type="NCBI Taxonomy" id="48709"/>
    <lineage>
        <taxon>Eukaryota</taxon>
        <taxon>Metazoa</taxon>
        <taxon>Ecdysozoa</taxon>
        <taxon>Arthropoda</taxon>
        <taxon>Hexapoda</taxon>
        <taxon>Collembola</taxon>
        <taxon>Entomobryomorpha</taxon>
        <taxon>Entomobryoidea</taxon>
        <taxon>Orchesellidae</taxon>
        <taxon>Orchesellinae</taxon>
        <taxon>Orchesella</taxon>
    </lineage>
</organism>
<dbReference type="GO" id="GO:0003729">
    <property type="term" value="F:mRNA binding"/>
    <property type="evidence" value="ECO:0007669"/>
    <property type="project" value="TreeGrafter"/>
</dbReference>
<accession>A0A1D2NG45</accession>
<protein>
    <submittedName>
        <fullName evidence="5">RNA-binding protein Musashi Rbp6</fullName>
    </submittedName>
</protein>
<evidence type="ECO:0000313" key="6">
    <source>
        <dbReference type="Proteomes" id="UP000094527"/>
    </source>
</evidence>
<keyword evidence="6" id="KW-1185">Reference proteome</keyword>
<dbReference type="Proteomes" id="UP000094527">
    <property type="component" value="Unassembled WGS sequence"/>
</dbReference>
<comment type="caution">
    <text evidence="5">The sequence shown here is derived from an EMBL/GenBank/DDBJ whole genome shotgun (WGS) entry which is preliminary data.</text>
</comment>
<keyword evidence="2" id="KW-0963">Cytoplasm</keyword>